<feature type="domain" description="ABC transporter" evidence="7">
    <location>
        <begin position="2"/>
        <end position="237"/>
    </location>
</feature>
<dbReference type="Gene3D" id="3.40.50.300">
    <property type="entry name" value="P-loop containing nucleotide triphosphate hydrolases"/>
    <property type="match status" value="1"/>
</dbReference>
<dbReference type="Pfam" id="PF00005">
    <property type="entry name" value="ABC_tran"/>
    <property type="match status" value="1"/>
</dbReference>
<protein>
    <submittedName>
        <fullName evidence="8">ATP-binding cassette domain-containing protein</fullName>
    </submittedName>
</protein>
<evidence type="ECO:0000259" key="7">
    <source>
        <dbReference type="PROSITE" id="PS50893"/>
    </source>
</evidence>
<organism evidence="8 9">
    <name type="scientific">Nocardioides pocheonensis</name>
    <dbReference type="NCBI Taxonomy" id="661485"/>
    <lineage>
        <taxon>Bacteria</taxon>
        <taxon>Bacillati</taxon>
        <taxon>Actinomycetota</taxon>
        <taxon>Actinomycetes</taxon>
        <taxon>Propionibacteriales</taxon>
        <taxon>Nocardioidaceae</taxon>
        <taxon>Nocardioides</taxon>
    </lineage>
</organism>
<evidence type="ECO:0000256" key="6">
    <source>
        <dbReference type="SAM" id="MobiDB-lite"/>
    </source>
</evidence>
<dbReference type="InterPro" id="IPR050763">
    <property type="entry name" value="ABC_transporter_ATP-binding"/>
</dbReference>
<evidence type="ECO:0000256" key="5">
    <source>
        <dbReference type="ARBA" id="ARBA00023251"/>
    </source>
</evidence>
<comment type="caution">
    <text evidence="8">The sequence shown here is derived from an EMBL/GenBank/DDBJ whole genome shotgun (WGS) entry which is preliminary data.</text>
</comment>
<dbReference type="GO" id="GO:0046677">
    <property type="term" value="P:response to antibiotic"/>
    <property type="evidence" value="ECO:0007669"/>
    <property type="project" value="UniProtKB-KW"/>
</dbReference>
<keyword evidence="3" id="KW-0547">Nucleotide-binding</keyword>
<dbReference type="AlphaFoldDB" id="A0A3N0GMI4"/>
<dbReference type="PANTHER" id="PTHR42711">
    <property type="entry name" value="ABC TRANSPORTER ATP-BINDING PROTEIN"/>
    <property type="match status" value="1"/>
</dbReference>
<dbReference type="Proteomes" id="UP000279994">
    <property type="component" value="Unassembled WGS sequence"/>
</dbReference>
<gene>
    <name evidence="8" type="ORF">EFL26_11810</name>
</gene>
<dbReference type="OrthoDB" id="9804819at2"/>
<evidence type="ECO:0000256" key="1">
    <source>
        <dbReference type="ARBA" id="ARBA00004202"/>
    </source>
</evidence>
<dbReference type="PROSITE" id="PS50893">
    <property type="entry name" value="ABC_TRANSPORTER_2"/>
    <property type="match status" value="1"/>
</dbReference>
<evidence type="ECO:0000313" key="8">
    <source>
        <dbReference type="EMBL" id="RNM13673.1"/>
    </source>
</evidence>
<comment type="subcellular location">
    <subcellularLocation>
        <location evidence="1">Cell membrane</location>
        <topology evidence="1">Peripheral membrane protein</topology>
    </subcellularLocation>
</comment>
<keyword evidence="9" id="KW-1185">Reference proteome</keyword>
<proteinExistence type="predicted"/>
<dbReference type="InterPro" id="IPR027417">
    <property type="entry name" value="P-loop_NTPase"/>
</dbReference>
<dbReference type="InterPro" id="IPR003593">
    <property type="entry name" value="AAA+_ATPase"/>
</dbReference>
<dbReference type="InterPro" id="IPR017871">
    <property type="entry name" value="ABC_transporter-like_CS"/>
</dbReference>
<dbReference type="PROSITE" id="PS00211">
    <property type="entry name" value="ABC_TRANSPORTER_1"/>
    <property type="match status" value="1"/>
</dbReference>
<accession>A0A3N0GMI4</accession>
<feature type="region of interest" description="Disordered" evidence="6">
    <location>
        <begin position="310"/>
        <end position="333"/>
    </location>
</feature>
<keyword evidence="5" id="KW-0046">Antibiotic resistance</keyword>
<evidence type="ECO:0000256" key="4">
    <source>
        <dbReference type="ARBA" id="ARBA00022840"/>
    </source>
</evidence>
<keyword evidence="2" id="KW-0813">Transport</keyword>
<evidence type="ECO:0000256" key="3">
    <source>
        <dbReference type="ARBA" id="ARBA00022741"/>
    </source>
</evidence>
<evidence type="ECO:0000256" key="2">
    <source>
        <dbReference type="ARBA" id="ARBA00022448"/>
    </source>
</evidence>
<dbReference type="SMART" id="SM00382">
    <property type="entry name" value="AAA"/>
    <property type="match status" value="1"/>
</dbReference>
<dbReference type="EMBL" id="RJSF01000040">
    <property type="protein sequence ID" value="RNM13673.1"/>
    <property type="molecule type" value="Genomic_DNA"/>
</dbReference>
<dbReference type="GO" id="GO:0005524">
    <property type="term" value="F:ATP binding"/>
    <property type="evidence" value="ECO:0007669"/>
    <property type="project" value="UniProtKB-KW"/>
</dbReference>
<dbReference type="PANTHER" id="PTHR42711:SF19">
    <property type="entry name" value="DOXORUBICIN RESISTANCE ATP-BINDING PROTEIN DRRA"/>
    <property type="match status" value="1"/>
</dbReference>
<reference evidence="8 9" key="1">
    <citation type="submission" date="2018-11" db="EMBL/GenBank/DDBJ databases">
        <authorList>
            <person name="Li F."/>
        </authorList>
    </citation>
    <scope>NUCLEOTIDE SEQUENCE [LARGE SCALE GENOMIC DNA]</scope>
    <source>
        <strain evidence="8 9">Gsoil 818</strain>
    </source>
</reference>
<dbReference type="InterPro" id="IPR003439">
    <property type="entry name" value="ABC_transporter-like_ATP-bd"/>
</dbReference>
<dbReference type="GO" id="GO:0016887">
    <property type="term" value="F:ATP hydrolysis activity"/>
    <property type="evidence" value="ECO:0007669"/>
    <property type="project" value="InterPro"/>
</dbReference>
<sequence>MIVTEALTRTFTSRKQTVEAVRGLDLEIRRGELVALLGPNGAGKSTTLRMLTTLLAPTSGGARVAGFDVVDAQAAVRGAIGYVGQGNGAGHQQHGRDELVSQGRAHGLSRRDARARADELIADLGLASVSDRKVATLSGGQRRRLDIAMGLVHRPEVLFLDEPSTGLDPQNRANLQAQVERLHAETGNTIVLTTHYLEEADALAERVVVIDHGRVIADDSAYRLKSGLGDRITLAFADVSGAEVAATRAARLPGADVTRDGSRVVARIAHGNELVGALVHDLHGAGHAPVGIEVARPTLDDVFLELTGRSLREANESPTAQDENDDSREGAAA</sequence>
<keyword evidence="4 8" id="KW-0067">ATP-binding</keyword>
<dbReference type="SUPFAM" id="SSF52540">
    <property type="entry name" value="P-loop containing nucleoside triphosphate hydrolases"/>
    <property type="match status" value="1"/>
</dbReference>
<name>A0A3N0GMI4_9ACTN</name>
<evidence type="ECO:0000313" key="9">
    <source>
        <dbReference type="Proteomes" id="UP000279994"/>
    </source>
</evidence>
<dbReference type="GO" id="GO:0005886">
    <property type="term" value="C:plasma membrane"/>
    <property type="evidence" value="ECO:0007669"/>
    <property type="project" value="UniProtKB-SubCell"/>
</dbReference>